<proteinExistence type="predicted"/>
<organism evidence="1 2">
    <name type="scientific">Metabacillus arenae</name>
    <dbReference type="NCBI Taxonomy" id="2771434"/>
    <lineage>
        <taxon>Bacteria</taxon>
        <taxon>Bacillati</taxon>
        <taxon>Bacillota</taxon>
        <taxon>Bacilli</taxon>
        <taxon>Bacillales</taxon>
        <taxon>Bacillaceae</taxon>
        <taxon>Metabacillus</taxon>
    </lineage>
</organism>
<name>A0A926NEU9_9BACI</name>
<dbReference type="RefSeq" id="WP_191155555.1">
    <property type="nucleotide sequence ID" value="NZ_JACXAI010000002.1"/>
</dbReference>
<dbReference type="AlphaFoldDB" id="A0A926NEU9"/>
<accession>A0A926NEU9</accession>
<evidence type="ECO:0000313" key="1">
    <source>
        <dbReference type="EMBL" id="MBD1379183.1"/>
    </source>
</evidence>
<protein>
    <submittedName>
        <fullName evidence="1">Uncharacterized protein</fullName>
    </submittedName>
</protein>
<evidence type="ECO:0000313" key="2">
    <source>
        <dbReference type="Proteomes" id="UP000626844"/>
    </source>
</evidence>
<dbReference type="EMBL" id="JACXAI010000002">
    <property type="protein sequence ID" value="MBD1379183.1"/>
    <property type="molecule type" value="Genomic_DNA"/>
</dbReference>
<gene>
    <name evidence="1" type="ORF">IC621_02970</name>
</gene>
<sequence>MTNQIKNLRIELAEEVMELMMEGTVYLTEEGLQYIINLKNGKEGLV</sequence>
<dbReference type="Proteomes" id="UP000626844">
    <property type="component" value="Unassembled WGS sequence"/>
</dbReference>
<reference evidence="1" key="1">
    <citation type="submission" date="2020-09" db="EMBL/GenBank/DDBJ databases">
        <title>A novel bacterium of genus Bacillus, isolated from South China Sea.</title>
        <authorList>
            <person name="Huang H."/>
            <person name="Mo K."/>
            <person name="Hu Y."/>
        </authorList>
    </citation>
    <scope>NUCLEOTIDE SEQUENCE</scope>
    <source>
        <strain evidence="1">IB182487</strain>
    </source>
</reference>
<comment type="caution">
    <text evidence="1">The sequence shown here is derived from an EMBL/GenBank/DDBJ whole genome shotgun (WGS) entry which is preliminary data.</text>
</comment>
<keyword evidence="2" id="KW-1185">Reference proteome</keyword>